<comment type="caution">
    <text evidence="7">The sequence shown here is derived from an EMBL/GenBank/DDBJ whole genome shotgun (WGS) entry which is preliminary data.</text>
</comment>
<dbReference type="GO" id="GO:0005179">
    <property type="term" value="F:hormone activity"/>
    <property type="evidence" value="ECO:0007669"/>
    <property type="project" value="UniProtKB-KW"/>
</dbReference>
<comment type="subcellular location">
    <subcellularLocation>
        <location evidence="1">Secreted</location>
    </subcellularLocation>
</comment>
<evidence type="ECO:0000256" key="4">
    <source>
        <dbReference type="ARBA" id="ARBA00022702"/>
    </source>
</evidence>
<dbReference type="PANTHER" id="PTHR33136:SF89">
    <property type="entry name" value="PROTEIN RALF-LIKE 19"/>
    <property type="match status" value="1"/>
</dbReference>
<dbReference type="AlphaFoldDB" id="A0A438BSZ2"/>
<reference evidence="7 8" key="1">
    <citation type="journal article" date="2018" name="PLoS Genet.">
        <title>Population sequencing reveals clonal diversity and ancestral inbreeding in the grapevine cultivar Chardonnay.</title>
        <authorList>
            <person name="Roach M.J."/>
            <person name="Johnson D.L."/>
            <person name="Bohlmann J."/>
            <person name="van Vuuren H.J."/>
            <person name="Jones S.J."/>
            <person name="Pretorius I.S."/>
            <person name="Schmidt S.A."/>
            <person name="Borneman A.R."/>
        </authorList>
    </citation>
    <scope>NUCLEOTIDE SEQUENCE [LARGE SCALE GENOMIC DNA]</scope>
    <source>
        <strain evidence="8">cv. Chardonnay</strain>
        <tissue evidence="7">Leaf</tissue>
    </source>
</reference>
<dbReference type="GO" id="GO:0040008">
    <property type="term" value="P:regulation of growth"/>
    <property type="evidence" value="ECO:0007669"/>
    <property type="project" value="UniProtKB-ARBA"/>
</dbReference>
<accession>A0A438BSZ2</accession>
<keyword evidence="4" id="KW-0372">Hormone</keyword>
<name>A0A438BSZ2_VITVI</name>
<evidence type="ECO:0000256" key="1">
    <source>
        <dbReference type="ARBA" id="ARBA00004613"/>
    </source>
</evidence>
<sequence length="131" mass="14217">MVESAAALFSEANWGLTHFAGADLGGRRACNGLVGDCIDPYAETMMDSEVSRRTLAQGGKFISYGALKKNNVPCNRRGRSYYNCRREEGLTLTSVVAAPSHIVLDTPTDKGKKTQERETDSGLIQSIMLLS</sequence>
<proteinExistence type="inferred from homology"/>
<organism evidence="7 8">
    <name type="scientific">Vitis vinifera</name>
    <name type="common">Grape</name>
    <dbReference type="NCBI Taxonomy" id="29760"/>
    <lineage>
        <taxon>Eukaryota</taxon>
        <taxon>Viridiplantae</taxon>
        <taxon>Streptophyta</taxon>
        <taxon>Embryophyta</taxon>
        <taxon>Tracheophyta</taxon>
        <taxon>Spermatophyta</taxon>
        <taxon>Magnoliopsida</taxon>
        <taxon>eudicotyledons</taxon>
        <taxon>Gunneridae</taxon>
        <taxon>Pentapetalae</taxon>
        <taxon>rosids</taxon>
        <taxon>Vitales</taxon>
        <taxon>Vitaceae</taxon>
        <taxon>Viteae</taxon>
        <taxon>Vitis</taxon>
    </lineage>
</organism>
<dbReference type="InterPro" id="IPR008801">
    <property type="entry name" value="RALF"/>
</dbReference>
<dbReference type="GO" id="GO:0005576">
    <property type="term" value="C:extracellular region"/>
    <property type="evidence" value="ECO:0007669"/>
    <property type="project" value="UniProtKB-SubCell"/>
</dbReference>
<evidence type="ECO:0000256" key="2">
    <source>
        <dbReference type="ARBA" id="ARBA00009178"/>
    </source>
</evidence>
<keyword evidence="3" id="KW-0964">Secreted</keyword>
<evidence type="ECO:0000256" key="5">
    <source>
        <dbReference type="ARBA" id="ARBA00022729"/>
    </source>
</evidence>
<evidence type="ECO:0000313" key="8">
    <source>
        <dbReference type="Proteomes" id="UP000288805"/>
    </source>
</evidence>
<evidence type="ECO:0000256" key="3">
    <source>
        <dbReference type="ARBA" id="ARBA00022525"/>
    </source>
</evidence>
<dbReference type="EMBL" id="QGNW01002630">
    <property type="protein sequence ID" value="RVW14073.1"/>
    <property type="molecule type" value="Genomic_DNA"/>
</dbReference>
<evidence type="ECO:0000313" key="7">
    <source>
        <dbReference type="EMBL" id="RVW14073.1"/>
    </source>
</evidence>
<dbReference type="Pfam" id="PF05498">
    <property type="entry name" value="RALF"/>
    <property type="match status" value="1"/>
</dbReference>
<dbReference type="Proteomes" id="UP000288805">
    <property type="component" value="Unassembled WGS sequence"/>
</dbReference>
<comment type="similarity">
    <text evidence="2">Belongs to the plant rapid alkalinization factor (RALF) family.</text>
</comment>
<gene>
    <name evidence="7" type="primary">RALFL33_2</name>
    <name evidence="7" type="ORF">CK203_089318</name>
</gene>
<keyword evidence="6" id="KW-1015">Disulfide bond</keyword>
<keyword evidence="5" id="KW-0732">Signal</keyword>
<evidence type="ECO:0000256" key="6">
    <source>
        <dbReference type="ARBA" id="ARBA00023157"/>
    </source>
</evidence>
<dbReference type="PANTHER" id="PTHR33136">
    <property type="entry name" value="RAPID ALKALINIZATION FACTOR-LIKE"/>
    <property type="match status" value="1"/>
</dbReference>
<protein>
    <submittedName>
        <fullName evidence="7">Protein RALF-like 33</fullName>
    </submittedName>
</protein>